<evidence type="ECO:0000259" key="8">
    <source>
        <dbReference type="PROSITE" id="PS51007"/>
    </source>
</evidence>
<sequence>MSKAIWMIVLLSMLISEVALAAGNPQAGEEKSAACRACHGANGKATAAVYPDLAGQKEGYLLQALLAYKNGGRSGGQAEVMKAFVAGLSDEDMANLAAYYASLKP</sequence>
<keyword evidence="3 6" id="KW-0479">Metal-binding</keyword>
<evidence type="ECO:0000313" key="9">
    <source>
        <dbReference type="EMBL" id="OON39867.1"/>
    </source>
</evidence>
<keyword evidence="1" id="KW-0813">Transport</keyword>
<dbReference type="STRING" id="1926881.BTJ39_10485"/>
<keyword evidence="2 6" id="KW-0349">Heme</keyword>
<dbReference type="GO" id="GO:0020037">
    <property type="term" value="F:heme binding"/>
    <property type="evidence" value="ECO:0007669"/>
    <property type="project" value="InterPro"/>
</dbReference>
<keyword evidence="10" id="KW-1185">Reference proteome</keyword>
<organism evidence="9 10">
    <name type="scientific">Izhakiella australiensis</name>
    <dbReference type="NCBI Taxonomy" id="1926881"/>
    <lineage>
        <taxon>Bacteria</taxon>
        <taxon>Pseudomonadati</taxon>
        <taxon>Pseudomonadota</taxon>
        <taxon>Gammaproteobacteria</taxon>
        <taxon>Enterobacterales</taxon>
        <taxon>Erwiniaceae</taxon>
        <taxon>Izhakiella</taxon>
    </lineage>
</organism>
<evidence type="ECO:0000256" key="7">
    <source>
        <dbReference type="SAM" id="SignalP"/>
    </source>
</evidence>
<reference evidence="9 10" key="1">
    <citation type="submission" date="2016-12" db="EMBL/GenBank/DDBJ databases">
        <title>Izhakiella australiana sp. nov. of genus Izhakiella isolated from Australian desert.</title>
        <authorList>
            <person name="Ji M."/>
        </authorList>
    </citation>
    <scope>NUCLEOTIDE SEQUENCE [LARGE SCALE GENOMIC DNA]</scope>
    <source>
        <strain evidence="9 10">D4N98</strain>
    </source>
</reference>
<evidence type="ECO:0000256" key="5">
    <source>
        <dbReference type="ARBA" id="ARBA00023004"/>
    </source>
</evidence>
<keyword evidence="7" id="KW-0732">Signal</keyword>
<feature type="signal peptide" evidence="7">
    <location>
        <begin position="1"/>
        <end position="21"/>
    </location>
</feature>
<protein>
    <submittedName>
        <fullName evidence="9">Cytochrome C554</fullName>
    </submittedName>
</protein>
<dbReference type="InterPro" id="IPR036909">
    <property type="entry name" value="Cyt_c-like_dom_sf"/>
</dbReference>
<dbReference type="Pfam" id="PF00034">
    <property type="entry name" value="Cytochrom_C"/>
    <property type="match status" value="1"/>
</dbReference>
<name>A0A1S8YM14_9GAMM</name>
<dbReference type="InterPro" id="IPR050597">
    <property type="entry name" value="Cytochrome_c_Oxidase_Subunit"/>
</dbReference>
<dbReference type="PANTHER" id="PTHR33751:SF9">
    <property type="entry name" value="CYTOCHROME C4"/>
    <property type="match status" value="1"/>
</dbReference>
<proteinExistence type="predicted"/>
<dbReference type="OrthoDB" id="9796421at2"/>
<dbReference type="InterPro" id="IPR009056">
    <property type="entry name" value="Cyt_c-like_dom"/>
</dbReference>
<keyword evidence="4" id="KW-0249">Electron transport</keyword>
<dbReference type="Gene3D" id="1.10.760.10">
    <property type="entry name" value="Cytochrome c-like domain"/>
    <property type="match status" value="1"/>
</dbReference>
<dbReference type="EMBL" id="MRUL01000006">
    <property type="protein sequence ID" value="OON39867.1"/>
    <property type="molecule type" value="Genomic_DNA"/>
</dbReference>
<feature type="domain" description="Cytochrome c" evidence="8">
    <location>
        <begin position="23"/>
        <end position="104"/>
    </location>
</feature>
<dbReference type="GO" id="GO:0005506">
    <property type="term" value="F:iron ion binding"/>
    <property type="evidence" value="ECO:0007669"/>
    <property type="project" value="InterPro"/>
</dbReference>
<dbReference type="GO" id="GO:0009055">
    <property type="term" value="F:electron transfer activity"/>
    <property type="evidence" value="ECO:0007669"/>
    <property type="project" value="InterPro"/>
</dbReference>
<feature type="chain" id="PRO_5010566039" evidence="7">
    <location>
        <begin position="22"/>
        <end position="105"/>
    </location>
</feature>
<accession>A0A1S8YM14</accession>
<dbReference type="InterPro" id="IPR008168">
    <property type="entry name" value="Cyt_C_IC"/>
</dbReference>
<dbReference type="PROSITE" id="PS51007">
    <property type="entry name" value="CYTC"/>
    <property type="match status" value="1"/>
</dbReference>
<evidence type="ECO:0000256" key="6">
    <source>
        <dbReference type="PROSITE-ProRule" id="PRU00433"/>
    </source>
</evidence>
<dbReference type="SUPFAM" id="SSF46626">
    <property type="entry name" value="Cytochrome c"/>
    <property type="match status" value="1"/>
</dbReference>
<evidence type="ECO:0000256" key="1">
    <source>
        <dbReference type="ARBA" id="ARBA00022448"/>
    </source>
</evidence>
<evidence type="ECO:0000313" key="10">
    <source>
        <dbReference type="Proteomes" id="UP000190667"/>
    </source>
</evidence>
<dbReference type="Proteomes" id="UP000190667">
    <property type="component" value="Unassembled WGS sequence"/>
</dbReference>
<evidence type="ECO:0000256" key="2">
    <source>
        <dbReference type="ARBA" id="ARBA00022617"/>
    </source>
</evidence>
<dbReference type="AlphaFoldDB" id="A0A1S8YM14"/>
<dbReference type="PRINTS" id="PR00605">
    <property type="entry name" value="CYTCHROMECIC"/>
</dbReference>
<dbReference type="PANTHER" id="PTHR33751">
    <property type="entry name" value="CBB3-TYPE CYTOCHROME C OXIDASE SUBUNIT FIXP"/>
    <property type="match status" value="1"/>
</dbReference>
<evidence type="ECO:0000256" key="3">
    <source>
        <dbReference type="ARBA" id="ARBA00022723"/>
    </source>
</evidence>
<gene>
    <name evidence="9" type="ORF">BTJ39_10485</name>
</gene>
<keyword evidence="5 6" id="KW-0408">Iron</keyword>
<evidence type="ECO:0000256" key="4">
    <source>
        <dbReference type="ARBA" id="ARBA00022982"/>
    </source>
</evidence>
<comment type="caution">
    <text evidence="9">The sequence shown here is derived from an EMBL/GenBank/DDBJ whole genome shotgun (WGS) entry which is preliminary data.</text>
</comment>